<evidence type="ECO:0000256" key="14">
    <source>
        <dbReference type="SAM" id="Phobius"/>
    </source>
</evidence>
<comment type="function">
    <text evidence="11">Involved in methylamine metabolism. Essential for the maturation of the beta subunit of MADH, presumably via a step in the biosynthesis of tryptophan tryptophylquinone (TTQ), the cofactor of MADH.</text>
</comment>
<keyword evidence="5 13" id="KW-0479">Metal-binding</keyword>
<evidence type="ECO:0000259" key="15">
    <source>
        <dbReference type="PROSITE" id="PS51007"/>
    </source>
</evidence>
<evidence type="ECO:0000256" key="2">
    <source>
        <dbReference type="ARBA" id="ARBA00004856"/>
    </source>
</evidence>
<keyword evidence="7" id="KW-0574">Periplasm</keyword>
<evidence type="ECO:0000256" key="4">
    <source>
        <dbReference type="ARBA" id="ARBA00022617"/>
    </source>
</evidence>
<dbReference type="GO" id="GO:0020037">
    <property type="term" value="F:heme binding"/>
    <property type="evidence" value="ECO:0007669"/>
    <property type="project" value="InterPro"/>
</dbReference>
<feature type="transmembrane region" description="Helical" evidence="14">
    <location>
        <begin position="40"/>
        <end position="58"/>
    </location>
</feature>
<accession>A0A7V8V7I3</accession>
<evidence type="ECO:0000256" key="13">
    <source>
        <dbReference type="PROSITE-ProRule" id="PRU00433"/>
    </source>
</evidence>
<evidence type="ECO:0000256" key="8">
    <source>
        <dbReference type="ARBA" id="ARBA00022982"/>
    </source>
</evidence>
<dbReference type="AlphaFoldDB" id="A0A7V8V7I3"/>
<keyword evidence="8" id="KW-0249">Electron transport</keyword>
<keyword evidence="10 13" id="KW-0408">Iron</keyword>
<evidence type="ECO:0000256" key="6">
    <source>
        <dbReference type="ARBA" id="ARBA00022729"/>
    </source>
</evidence>
<dbReference type="InterPro" id="IPR036909">
    <property type="entry name" value="Cyt_c-like_dom_sf"/>
</dbReference>
<evidence type="ECO:0000256" key="12">
    <source>
        <dbReference type="ARBA" id="ARBA00073576"/>
    </source>
</evidence>
<dbReference type="SUPFAM" id="SSF46626">
    <property type="entry name" value="Cytochrome c"/>
    <property type="match status" value="2"/>
</dbReference>
<dbReference type="Gene3D" id="1.10.760.10">
    <property type="entry name" value="Cytochrome c-like domain"/>
    <property type="match status" value="2"/>
</dbReference>
<evidence type="ECO:0000256" key="11">
    <source>
        <dbReference type="ARBA" id="ARBA00058991"/>
    </source>
</evidence>
<dbReference type="InterPro" id="IPR051395">
    <property type="entry name" value="Cytochrome_c_Peroxidase/MauG"/>
</dbReference>
<evidence type="ECO:0000313" key="16">
    <source>
        <dbReference type="EMBL" id="MBA2116374.1"/>
    </source>
</evidence>
<dbReference type="PROSITE" id="PS51007">
    <property type="entry name" value="CYTC"/>
    <property type="match status" value="2"/>
</dbReference>
<dbReference type="GO" id="GO:0009055">
    <property type="term" value="F:electron transfer activity"/>
    <property type="evidence" value="ECO:0007669"/>
    <property type="project" value="InterPro"/>
</dbReference>
<comment type="subcellular location">
    <subcellularLocation>
        <location evidence="1">Periplasm</location>
    </subcellularLocation>
</comment>
<keyword evidence="14" id="KW-0472">Membrane</keyword>
<sequence length="381" mass="41878">MHTEKTTPVLVGSSEGVDTNARLDQGWLGRMNETLSPIRLAIVAMLRLFLLSILLFALEVPGSLCAQATYFSDVPLGIDWIIVPEDNPMSAEKVELGKQLFFDPRLSGNRSVSCASCHDPHKGWADDRKFSPGAHQELTTRNVPSVVNVGLHRTFFWDGRAASLEEQALAPMANPAEMDMALDELENRLDSIDGYRSQFQAIFADGVTAQNVAKCLATFQRTLVAGETTYDRFRGGHANALEGEIGRGSSIFFGKANCGNCHIAKIYTDHKFHNIGTGLNGTTQDRGLARHSGKSQDVGRFRTPLLRDLALTAPYFHDGSKATLEEVVDFYSEGGGKNPNLDPHIVPLKLTPAEKKALVTFLREGLRSKVYPQIEKPKLPE</sequence>
<dbReference type="FunFam" id="1.10.760.10:FF:000019">
    <property type="entry name" value="Di-heme cytochrome C peroxidase"/>
    <property type="match status" value="1"/>
</dbReference>
<keyword evidence="9" id="KW-0560">Oxidoreductase</keyword>
<dbReference type="GO" id="GO:0042597">
    <property type="term" value="C:periplasmic space"/>
    <property type="evidence" value="ECO:0007669"/>
    <property type="project" value="UniProtKB-SubCell"/>
</dbReference>
<dbReference type="GO" id="GO:0046872">
    <property type="term" value="F:metal ion binding"/>
    <property type="evidence" value="ECO:0007669"/>
    <property type="project" value="UniProtKB-KW"/>
</dbReference>
<keyword evidence="4 13" id="KW-0349">Heme</keyword>
<comment type="caution">
    <text evidence="16">The sequence shown here is derived from an EMBL/GenBank/DDBJ whole genome shotgun (WGS) entry which is preliminary data.</text>
</comment>
<organism evidence="16 17">
    <name type="scientific">Bremerella alba</name>
    <dbReference type="NCBI Taxonomy" id="980252"/>
    <lineage>
        <taxon>Bacteria</taxon>
        <taxon>Pseudomonadati</taxon>
        <taxon>Planctomycetota</taxon>
        <taxon>Planctomycetia</taxon>
        <taxon>Pirellulales</taxon>
        <taxon>Pirellulaceae</taxon>
        <taxon>Bremerella</taxon>
    </lineage>
</organism>
<proteinExistence type="predicted"/>
<keyword evidence="14" id="KW-0812">Transmembrane</keyword>
<name>A0A7V8V7I3_9BACT</name>
<dbReference type="GO" id="GO:0004130">
    <property type="term" value="F:cytochrome-c peroxidase activity"/>
    <property type="evidence" value="ECO:0007669"/>
    <property type="project" value="TreeGrafter"/>
</dbReference>
<keyword evidence="3" id="KW-0813">Transport</keyword>
<keyword evidence="14" id="KW-1133">Transmembrane helix</keyword>
<dbReference type="Pfam" id="PF03150">
    <property type="entry name" value="CCP_MauG"/>
    <property type="match status" value="1"/>
</dbReference>
<dbReference type="Proteomes" id="UP000551616">
    <property type="component" value="Unassembled WGS sequence"/>
</dbReference>
<dbReference type="InterPro" id="IPR009056">
    <property type="entry name" value="Cyt_c-like_dom"/>
</dbReference>
<reference evidence="16 17" key="1">
    <citation type="submission" date="2020-05" db="EMBL/GenBank/DDBJ databases">
        <title>Bremerella alba sp. nov., a novel planctomycete isolated from the surface of the macroalga Fucus spiralis.</title>
        <authorList>
            <person name="Godinho O."/>
            <person name="Botelho R."/>
            <person name="Albuquerque L."/>
            <person name="Wiegand S."/>
            <person name="Da Costa M.S."/>
            <person name="Lobo-Da-Cunha A."/>
            <person name="Jogler C."/>
            <person name="Lage O.M."/>
        </authorList>
    </citation>
    <scope>NUCLEOTIDE SEQUENCE [LARGE SCALE GENOMIC DNA]</scope>
    <source>
        <strain evidence="16 17">FF15</strain>
    </source>
</reference>
<dbReference type="PANTHER" id="PTHR30600">
    <property type="entry name" value="CYTOCHROME C PEROXIDASE-RELATED"/>
    <property type="match status" value="1"/>
</dbReference>
<evidence type="ECO:0000256" key="7">
    <source>
        <dbReference type="ARBA" id="ARBA00022764"/>
    </source>
</evidence>
<keyword evidence="6" id="KW-0732">Signal</keyword>
<evidence type="ECO:0000256" key="1">
    <source>
        <dbReference type="ARBA" id="ARBA00004418"/>
    </source>
</evidence>
<comment type="pathway">
    <text evidence="2">One-carbon metabolism; methylamine degradation.</text>
</comment>
<evidence type="ECO:0000256" key="3">
    <source>
        <dbReference type="ARBA" id="ARBA00022448"/>
    </source>
</evidence>
<dbReference type="PANTHER" id="PTHR30600:SF10">
    <property type="entry name" value="BLL6722 PROTEIN"/>
    <property type="match status" value="1"/>
</dbReference>
<feature type="domain" description="Cytochrome c" evidence="15">
    <location>
        <begin position="92"/>
        <end position="193"/>
    </location>
</feature>
<protein>
    <recommendedName>
        <fullName evidence="12">Methylamine utilization protein MauG</fullName>
    </recommendedName>
</protein>
<dbReference type="EMBL" id="JABRWO010000010">
    <property type="protein sequence ID" value="MBA2116374.1"/>
    <property type="molecule type" value="Genomic_DNA"/>
</dbReference>
<evidence type="ECO:0000313" key="17">
    <source>
        <dbReference type="Proteomes" id="UP000551616"/>
    </source>
</evidence>
<gene>
    <name evidence="16" type="ORF">HOV93_35630</name>
</gene>
<feature type="domain" description="Cytochrome c" evidence="15">
    <location>
        <begin position="243"/>
        <end position="366"/>
    </location>
</feature>
<dbReference type="InterPro" id="IPR004852">
    <property type="entry name" value="Di-haem_cyt_c_peroxidsae"/>
</dbReference>
<evidence type="ECO:0000256" key="10">
    <source>
        <dbReference type="ARBA" id="ARBA00023004"/>
    </source>
</evidence>
<evidence type="ECO:0000256" key="9">
    <source>
        <dbReference type="ARBA" id="ARBA00023002"/>
    </source>
</evidence>
<evidence type="ECO:0000256" key="5">
    <source>
        <dbReference type="ARBA" id="ARBA00022723"/>
    </source>
</evidence>
<keyword evidence="17" id="KW-1185">Reference proteome</keyword>